<name>A0AAN1Y009_UNVUL</name>
<comment type="subcellular location">
    <subcellularLocation>
        <location evidence="1">Cell membrane</location>
        <topology evidence="1">Multi-pass membrane protein</topology>
    </subcellularLocation>
</comment>
<dbReference type="InterPro" id="IPR001851">
    <property type="entry name" value="ABC_transp_permease"/>
</dbReference>
<keyword evidence="4 6" id="KW-1133">Transmembrane helix</keyword>
<dbReference type="Proteomes" id="UP001317532">
    <property type="component" value="Chromosome"/>
</dbReference>
<feature type="transmembrane region" description="Helical" evidence="6">
    <location>
        <begin position="82"/>
        <end position="107"/>
    </location>
</feature>
<evidence type="ECO:0000256" key="5">
    <source>
        <dbReference type="ARBA" id="ARBA00023136"/>
    </source>
</evidence>
<feature type="transmembrane region" description="Helical" evidence="6">
    <location>
        <begin position="216"/>
        <end position="238"/>
    </location>
</feature>
<evidence type="ECO:0000256" key="4">
    <source>
        <dbReference type="ARBA" id="ARBA00022989"/>
    </source>
</evidence>
<dbReference type="EMBL" id="AP025523">
    <property type="protein sequence ID" value="BDE08110.1"/>
    <property type="molecule type" value="Genomic_DNA"/>
</dbReference>
<dbReference type="Pfam" id="PF02653">
    <property type="entry name" value="BPD_transp_2"/>
    <property type="match status" value="1"/>
</dbReference>
<dbReference type="InterPro" id="IPR043428">
    <property type="entry name" value="LivM-like"/>
</dbReference>
<evidence type="ECO:0000313" key="7">
    <source>
        <dbReference type="EMBL" id="BDE08110.1"/>
    </source>
</evidence>
<dbReference type="CDD" id="cd06581">
    <property type="entry name" value="TM_PBP1_LivM_like"/>
    <property type="match status" value="1"/>
</dbReference>
<feature type="transmembrane region" description="Helical" evidence="6">
    <location>
        <begin position="7"/>
        <end position="26"/>
    </location>
</feature>
<evidence type="ECO:0000256" key="2">
    <source>
        <dbReference type="ARBA" id="ARBA00022475"/>
    </source>
</evidence>
<keyword evidence="8" id="KW-1185">Reference proteome</keyword>
<gene>
    <name evidence="7" type="ORF">WPS_33860</name>
</gene>
<dbReference type="PANTHER" id="PTHR30482">
    <property type="entry name" value="HIGH-AFFINITY BRANCHED-CHAIN AMINO ACID TRANSPORT SYSTEM PERMEASE"/>
    <property type="match status" value="1"/>
</dbReference>
<dbReference type="AlphaFoldDB" id="A0AAN1Y009"/>
<dbReference type="GO" id="GO:0005886">
    <property type="term" value="C:plasma membrane"/>
    <property type="evidence" value="ECO:0007669"/>
    <property type="project" value="UniProtKB-SubCell"/>
</dbReference>
<evidence type="ECO:0000256" key="1">
    <source>
        <dbReference type="ARBA" id="ARBA00004651"/>
    </source>
</evidence>
<feature type="transmembrane region" description="Helical" evidence="6">
    <location>
        <begin position="250"/>
        <end position="266"/>
    </location>
</feature>
<reference evidence="7 8" key="1">
    <citation type="journal article" date="2022" name="ISME Commun">
        <title>Vulcanimicrobium alpinus gen. nov. sp. nov., the first cultivated representative of the candidate phylum 'Eremiobacterota', is a metabolically versatile aerobic anoxygenic phototroph.</title>
        <authorList>
            <person name="Yabe S."/>
            <person name="Muto K."/>
            <person name="Abe K."/>
            <person name="Yokota A."/>
            <person name="Staudigel H."/>
            <person name="Tebo B.M."/>
        </authorList>
    </citation>
    <scope>NUCLEOTIDE SEQUENCE [LARGE SCALE GENOMIC DNA]</scope>
    <source>
        <strain evidence="7 8">WC8-2</strain>
    </source>
</reference>
<accession>A0AAN1Y009</accession>
<evidence type="ECO:0000313" key="8">
    <source>
        <dbReference type="Proteomes" id="UP001317532"/>
    </source>
</evidence>
<dbReference type="PANTHER" id="PTHR30482:SF17">
    <property type="entry name" value="ABC TRANSPORTER ATP-BINDING PROTEIN"/>
    <property type="match status" value="1"/>
</dbReference>
<feature type="transmembrane region" description="Helical" evidence="6">
    <location>
        <begin position="128"/>
        <end position="148"/>
    </location>
</feature>
<dbReference type="KEGG" id="vab:WPS_33860"/>
<evidence type="ECO:0000256" key="3">
    <source>
        <dbReference type="ARBA" id="ARBA00022692"/>
    </source>
</evidence>
<keyword evidence="2" id="KW-1003">Cell membrane</keyword>
<dbReference type="GO" id="GO:0015658">
    <property type="term" value="F:branched-chain amino acid transmembrane transporter activity"/>
    <property type="evidence" value="ECO:0007669"/>
    <property type="project" value="InterPro"/>
</dbReference>
<protein>
    <submittedName>
        <fullName evidence="7">Branched-chain amino acid ABC transporter permease</fullName>
    </submittedName>
</protein>
<sequence>MNAATRIVIYAIAALGLDLILGYGGMVSFGHAAYFALGGYTVAILAANGVDAALISWPAAILVAAAFAAAVGALSLRTSGIFFIMITLAFAQMIYYATIAVKAFGGADGMSLAARSVVPGIDLRDPRVLYAVTLVMLFGALALAGVLIDSRFGVALRACRGNERRVRALGFSVFRTKLAAFAIAGAIAGLAGALWAEYARFVSPDMGSWTRSGEFLIVAILGGTGTLAGAIFGSTVLLELESLLAGVTEHWMIALGAILLVVVLFAKRGLYGWLAGSSDG</sequence>
<proteinExistence type="predicted"/>
<feature type="transmembrane region" description="Helical" evidence="6">
    <location>
        <begin position="178"/>
        <end position="196"/>
    </location>
</feature>
<evidence type="ECO:0000256" key="6">
    <source>
        <dbReference type="SAM" id="Phobius"/>
    </source>
</evidence>
<feature type="transmembrane region" description="Helical" evidence="6">
    <location>
        <begin position="57"/>
        <end position="76"/>
    </location>
</feature>
<organism evidence="7 8">
    <name type="scientific">Vulcanimicrobium alpinum</name>
    <dbReference type="NCBI Taxonomy" id="3016050"/>
    <lineage>
        <taxon>Bacteria</taxon>
        <taxon>Bacillati</taxon>
        <taxon>Vulcanimicrobiota</taxon>
        <taxon>Vulcanimicrobiia</taxon>
        <taxon>Vulcanimicrobiales</taxon>
        <taxon>Vulcanimicrobiaceae</taxon>
        <taxon>Vulcanimicrobium</taxon>
    </lineage>
</organism>
<keyword evidence="3 6" id="KW-0812">Transmembrane</keyword>
<keyword evidence="5 6" id="KW-0472">Membrane</keyword>